<feature type="compositionally biased region" description="Low complexity" evidence="1">
    <location>
        <begin position="184"/>
        <end position="196"/>
    </location>
</feature>
<dbReference type="AlphaFoldDB" id="A0A921Q4U3"/>
<protein>
    <submittedName>
        <fullName evidence="2">Uncharacterized protein</fullName>
    </submittedName>
</protein>
<feature type="compositionally biased region" description="Polar residues" evidence="1">
    <location>
        <begin position="200"/>
        <end position="211"/>
    </location>
</feature>
<feature type="compositionally biased region" description="Basic and acidic residues" evidence="1">
    <location>
        <begin position="304"/>
        <end position="324"/>
    </location>
</feature>
<organism evidence="2 3">
    <name type="scientific">Sorghum bicolor</name>
    <name type="common">Sorghum</name>
    <name type="synonym">Sorghum vulgare</name>
    <dbReference type="NCBI Taxonomy" id="4558"/>
    <lineage>
        <taxon>Eukaryota</taxon>
        <taxon>Viridiplantae</taxon>
        <taxon>Streptophyta</taxon>
        <taxon>Embryophyta</taxon>
        <taxon>Tracheophyta</taxon>
        <taxon>Spermatophyta</taxon>
        <taxon>Magnoliopsida</taxon>
        <taxon>Liliopsida</taxon>
        <taxon>Poales</taxon>
        <taxon>Poaceae</taxon>
        <taxon>PACMAD clade</taxon>
        <taxon>Panicoideae</taxon>
        <taxon>Andropogonodae</taxon>
        <taxon>Andropogoneae</taxon>
        <taxon>Sorghinae</taxon>
        <taxon>Sorghum</taxon>
    </lineage>
</organism>
<evidence type="ECO:0000313" key="3">
    <source>
        <dbReference type="Proteomes" id="UP000807115"/>
    </source>
</evidence>
<sequence length="399" mass="41854">MESCDQGGEDQDEAWLDGLVASVKGKSEALKRGTASTDHRITLSRTNSRVRQAPPVPEDRSGDRGIQGIPRLRAAPSSFSSTITNTAHGGSIPGPDSVQASRSKRLILPAKCEACVQHDKRAVNDRSLSDTGRGTMSLTGGTRESDDPTCHPPRNRLGAPGAVHPRSLTSGPACQPGPLVRTQRGGAPASRSSPSATPFGESSGSTRSTAHGASRCQGEHNAPTTQHRKAWGRADHVRGGGALAREENESERGLTVPYRALGRVFRNGGARAELGGELIAEWRTHGGGTAEAELGLQWRRRRSARPEQGRESERARAEGREWERGRRRAQPSSSGGRPGRVLAAACSPRGGQALAARHGGTARPSARADAGASAGRGKGKAWAGQAGFGQRARSEAAAC</sequence>
<accession>A0A921Q4U3</accession>
<feature type="compositionally biased region" description="Low complexity" evidence="1">
    <location>
        <begin position="362"/>
        <end position="389"/>
    </location>
</feature>
<feature type="compositionally biased region" description="Polar residues" evidence="1">
    <location>
        <begin position="129"/>
        <end position="142"/>
    </location>
</feature>
<feature type="compositionally biased region" description="Basic and acidic residues" evidence="1">
    <location>
        <begin position="26"/>
        <end position="41"/>
    </location>
</feature>
<feature type="region of interest" description="Disordered" evidence="1">
    <location>
        <begin position="124"/>
        <end position="234"/>
    </location>
</feature>
<dbReference type="Proteomes" id="UP000807115">
    <property type="component" value="Chromosome 10"/>
</dbReference>
<feature type="region of interest" description="Disordered" evidence="1">
    <location>
        <begin position="301"/>
        <end position="399"/>
    </location>
</feature>
<gene>
    <name evidence="2" type="ORF">BDA96_10G186400</name>
</gene>
<feature type="compositionally biased region" description="Polar residues" evidence="1">
    <location>
        <begin position="77"/>
        <end position="88"/>
    </location>
</feature>
<proteinExistence type="predicted"/>
<reference evidence="2" key="1">
    <citation type="journal article" date="2019" name="BMC Genomics">
        <title>A new reference genome for Sorghum bicolor reveals high levels of sequence similarity between sweet and grain genotypes: implications for the genetics of sugar metabolism.</title>
        <authorList>
            <person name="Cooper E.A."/>
            <person name="Brenton Z.W."/>
            <person name="Flinn B.S."/>
            <person name="Jenkins J."/>
            <person name="Shu S."/>
            <person name="Flowers D."/>
            <person name="Luo F."/>
            <person name="Wang Y."/>
            <person name="Xia P."/>
            <person name="Barry K."/>
            <person name="Daum C."/>
            <person name="Lipzen A."/>
            <person name="Yoshinaga Y."/>
            <person name="Schmutz J."/>
            <person name="Saski C."/>
            <person name="Vermerris W."/>
            <person name="Kresovich S."/>
        </authorList>
    </citation>
    <scope>NUCLEOTIDE SEQUENCE</scope>
</reference>
<feature type="region of interest" description="Disordered" evidence="1">
    <location>
        <begin position="26"/>
        <end position="103"/>
    </location>
</feature>
<evidence type="ECO:0000256" key="1">
    <source>
        <dbReference type="SAM" id="MobiDB-lite"/>
    </source>
</evidence>
<dbReference type="EMBL" id="CM027689">
    <property type="protein sequence ID" value="KAG0514380.1"/>
    <property type="molecule type" value="Genomic_DNA"/>
</dbReference>
<reference evidence="2" key="2">
    <citation type="submission" date="2020-10" db="EMBL/GenBank/DDBJ databases">
        <authorList>
            <person name="Cooper E.A."/>
            <person name="Brenton Z.W."/>
            <person name="Flinn B.S."/>
            <person name="Jenkins J."/>
            <person name="Shu S."/>
            <person name="Flowers D."/>
            <person name="Luo F."/>
            <person name="Wang Y."/>
            <person name="Xia P."/>
            <person name="Barry K."/>
            <person name="Daum C."/>
            <person name="Lipzen A."/>
            <person name="Yoshinaga Y."/>
            <person name="Schmutz J."/>
            <person name="Saski C."/>
            <person name="Vermerris W."/>
            <person name="Kresovich S."/>
        </authorList>
    </citation>
    <scope>NUCLEOTIDE SEQUENCE</scope>
</reference>
<name>A0A921Q4U3_SORBI</name>
<comment type="caution">
    <text evidence="2">The sequence shown here is derived from an EMBL/GenBank/DDBJ whole genome shotgun (WGS) entry which is preliminary data.</text>
</comment>
<evidence type="ECO:0000313" key="2">
    <source>
        <dbReference type="EMBL" id="KAG0514380.1"/>
    </source>
</evidence>